<feature type="compositionally biased region" description="Polar residues" evidence="1">
    <location>
        <begin position="20"/>
        <end position="34"/>
    </location>
</feature>
<keyword evidence="3" id="KW-1185">Reference proteome</keyword>
<dbReference type="EMBL" id="CP002467">
    <property type="protein sequence ID" value="ADV81302.1"/>
    <property type="molecule type" value="Genomic_DNA"/>
</dbReference>
<sequence length="54" mass="6092">MRFDKPPRPVIATVAPPGKNPQQRQHQSFDQTMTMAPHQTEISAVPAKQFLAHK</sequence>
<dbReference type="AlphaFoldDB" id="E8V327"/>
<name>E8V327_TERSS</name>
<accession>E8V327</accession>
<evidence type="ECO:0000313" key="3">
    <source>
        <dbReference type="Proteomes" id="UP000006844"/>
    </source>
</evidence>
<gene>
    <name evidence="2" type="ordered locus">AciPR4_0467</name>
</gene>
<proteinExistence type="predicted"/>
<dbReference type="Proteomes" id="UP000006844">
    <property type="component" value="Chromosome"/>
</dbReference>
<evidence type="ECO:0000256" key="1">
    <source>
        <dbReference type="SAM" id="MobiDB-lite"/>
    </source>
</evidence>
<feature type="region of interest" description="Disordered" evidence="1">
    <location>
        <begin position="1"/>
        <end position="36"/>
    </location>
</feature>
<reference evidence="2 3" key="1">
    <citation type="journal article" date="2012" name="Stand. Genomic Sci.">
        <title>Complete genome sequence of Terriglobus saanensis type strain SP1PR4(T), an Acidobacteria from tundra soil.</title>
        <authorList>
            <person name="Rawat S.R."/>
            <person name="Mannisto M.K."/>
            <person name="Starovoytov V."/>
            <person name="Goodwin L."/>
            <person name="Nolan M."/>
            <person name="Hauser L."/>
            <person name="Land M."/>
            <person name="Davenport K.W."/>
            <person name="Woyke T."/>
            <person name="Haggblom M.M."/>
        </authorList>
    </citation>
    <scope>NUCLEOTIDE SEQUENCE</scope>
    <source>
        <strain evidence="3">ATCC BAA-1853 / DSM 23119 / SP1PR4</strain>
    </source>
</reference>
<evidence type="ECO:0000313" key="2">
    <source>
        <dbReference type="EMBL" id="ADV81302.1"/>
    </source>
</evidence>
<dbReference type="RefSeq" id="WP_013567035.1">
    <property type="nucleotide sequence ID" value="NC_014963.1"/>
</dbReference>
<dbReference type="KEGG" id="tsa:AciPR4_0467"/>
<organism evidence="2 3">
    <name type="scientific">Terriglobus saanensis (strain ATCC BAA-1853 / DSM 23119 / SP1PR4)</name>
    <dbReference type="NCBI Taxonomy" id="401053"/>
    <lineage>
        <taxon>Bacteria</taxon>
        <taxon>Pseudomonadati</taxon>
        <taxon>Acidobacteriota</taxon>
        <taxon>Terriglobia</taxon>
        <taxon>Terriglobales</taxon>
        <taxon>Acidobacteriaceae</taxon>
        <taxon>Terriglobus</taxon>
    </lineage>
</organism>
<dbReference type="HOGENOM" id="CLU_3048896_0_0_0"/>
<protein>
    <submittedName>
        <fullName evidence="2">Uncharacterized protein</fullName>
    </submittedName>
</protein>